<feature type="transmembrane region" description="Helical" evidence="5">
    <location>
        <begin position="116"/>
        <end position="135"/>
    </location>
</feature>
<dbReference type="Pfam" id="PF01124">
    <property type="entry name" value="MAPEG"/>
    <property type="match status" value="1"/>
</dbReference>
<feature type="transmembrane region" description="Helical" evidence="5">
    <location>
        <begin position="92"/>
        <end position="110"/>
    </location>
</feature>
<dbReference type="InterPro" id="IPR023352">
    <property type="entry name" value="MAPEG-like_dom_sf"/>
</dbReference>
<comment type="subcellular location">
    <subcellularLocation>
        <location evidence="1">Membrane</location>
    </subcellularLocation>
</comment>
<evidence type="ECO:0000256" key="3">
    <source>
        <dbReference type="ARBA" id="ARBA00022989"/>
    </source>
</evidence>
<evidence type="ECO:0000313" key="7">
    <source>
        <dbReference type="Proteomes" id="UP000035955"/>
    </source>
</evidence>
<dbReference type="Gene3D" id="1.20.120.550">
    <property type="entry name" value="Membrane associated eicosanoid/glutathione metabolism-like domain"/>
    <property type="match status" value="1"/>
</dbReference>
<reference evidence="6 7" key="1">
    <citation type="submission" date="2015-03" db="EMBL/GenBank/DDBJ databases">
        <title>Genome sequencing of Methylobacterium variabile DSM 16961.</title>
        <authorList>
            <person name="Chaudhry V."/>
            <person name="Patil P.B."/>
        </authorList>
    </citation>
    <scope>NUCLEOTIDE SEQUENCE [LARGE SCALE GENOMIC DNA]</scope>
    <source>
        <strain evidence="6 7">DSM 16961</strain>
    </source>
</reference>
<keyword evidence="7" id="KW-1185">Reference proteome</keyword>
<protein>
    <submittedName>
        <fullName evidence="6">Membrane protein</fullName>
    </submittedName>
</protein>
<evidence type="ECO:0000256" key="4">
    <source>
        <dbReference type="ARBA" id="ARBA00023136"/>
    </source>
</evidence>
<dbReference type="EMBL" id="LABY01000037">
    <property type="protein sequence ID" value="KMO41119.1"/>
    <property type="molecule type" value="Genomic_DNA"/>
</dbReference>
<dbReference type="GO" id="GO:0016020">
    <property type="term" value="C:membrane"/>
    <property type="evidence" value="ECO:0007669"/>
    <property type="project" value="UniProtKB-SubCell"/>
</dbReference>
<evidence type="ECO:0000256" key="2">
    <source>
        <dbReference type="ARBA" id="ARBA00022692"/>
    </source>
</evidence>
<proteinExistence type="predicted"/>
<name>A0A0J6T5A8_9HYPH</name>
<dbReference type="PANTHER" id="PTHR35371">
    <property type="entry name" value="INNER MEMBRANE PROTEIN"/>
    <property type="match status" value="1"/>
</dbReference>
<dbReference type="InterPro" id="IPR001129">
    <property type="entry name" value="Membr-assoc_MAPEG"/>
</dbReference>
<organism evidence="6 7">
    <name type="scientific">Methylobacterium variabile</name>
    <dbReference type="NCBI Taxonomy" id="298794"/>
    <lineage>
        <taxon>Bacteria</taxon>
        <taxon>Pseudomonadati</taxon>
        <taxon>Pseudomonadota</taxon>
        <taxon>Alphaproteobacteria</taxon>
        <taxon>Hyphomicrobiales</taxon>
        <taxon>Methylobacteriaceae</taxon>
        <taxon>Methylobacterium</taxon>
    </lineage>
</organism>
<keyword evidence="4 5" id="KW-0472">Membrane</keyword>
<evidence type="ECO:0000256" key="5">
    <source>
        <dbReference type="SAM" id="Phobius"/>
    </source>
</evidence>
<evidence type="ECO:0000256" key="1">
    <source>
        <dbReference type="ARBA" id="ARBA00004370"/>
    </source>
</evidence>
<keyword evidence="3 5" id="KW-1133">Transmembrane helix</keyword>
<evidence type="ECO:0000313" key="6">
    <source>
        <dbReference type="EMBL" id="KMO41119.1"/>
    </source>
</evidence>
<accession>A0A0J6T5A8</accession>
<gene>
    <name evidence="6" type="ORF">VQ02_06325</name>
</gene>
<dbReference type="PANTHER" id="PTHR35371:SF1">
    <property type="entry name" value="BLR7753 PROTEIN"/>
    <property type="match status" value="1"/>
</dbReference>
<comment type="caution">
    <text evidence="6">The sequence shown here is derived from an EMBL/GenBank/DDBJ whole genome shotgun (WGS) entry which is preliminary data.</text>
</comment>
<dbReference type="Proteomes" id="UP000035955">
    <property type="component" value="Unassembled WGS sequence"/>
</dbReference>
<dbReference type="AlphaFoldDB" id="A0A0J6T5A8"/>
<feature type="transmembrane region" description="Helical" evidence="5">
    <location>
        <begin position="62"/>
        <end position="80"/>
    </location>
</feature>
<sequence>MPMTDEIRLLALSAVLGFVHIVAASAAGLGQRGGLAWAAGNRESEGEVTGAAARLKRASGNFFETFPLFAALVLAAAVSGRQGGAVAWGAELYFWARLLYLPIYGFGIPWIRTPVWGVAIVGIGFVFAGLFGWAGPGM</sequence>
<keyword evidence="2 5" id="KW-0812">Transmembrane</keyword>
<dbReference type="PATRIC" id="fig|298794.3.peg.5310"/>
<dbReference type="SUPFAM" id="SSF161084">
    <property type="entry name" value="MAPEG domain-like"/>
    <property type="match status" value="1"/>
</dbReference>